<dbReference type="EMBL" id="NCKV01001777">
    <property type="protein sequence ID" value="RWS27796.1"/>
    <property type="molecule type" value="Genomic_DNA"/>
</dbReference>
<accession>A0A443SJV0</accession>
<sequence>MQTRFSTVLIGGGTGFIGSRLKNAFSPIADKVILVSRNNAKDCLTWDHINKNGIPKGTDLVINVAGENVLNPFRYWSTSFKENVISSRVQTNKCLATAIQKCENGPRAFITISGVNYYRPNGEEQTEYNQVSSFDFFSKLCEQWETAGNIEKSGTRRVIIRCGVVLGSEGGMIANIKIPFKLGLGGIIGCGKQLMPWIHAHDLSQLFVFAACNERVNGVLNGVAPLVITNYDFTKAFGKSLQRPTLIPFPAFAVKLVFGTERSDMLLKGPKVIPRRVQELNFKYKYANIEAACNELVNSSFIKTQ</sequence>
<organism evidence="3 4">
    <name type="scientific">Leptotrombidium deliense</name>
    <dbReference type="NCBI Taxonomy" id="299467"/>
    <lineage>
        <taxon>Eukaryota</taxon>
        <taxon>Metazoa</taxon>
        <taxon>Ecdysozoa</taxon>
        <taxon>Arthropoda</taxon>
        <taxon>Chelicerata</taxon>
        <taxon>Arachnida</taxon>
        <taxon>Acari</taxon>
        <taxon>Acariformes</taxon>
        <taxon>Trombidiformes</taxon>
        <taxon>Prostigmata</taxon>
        <taxon>Anystina</taxon>
        <taxon>Parasitengona</taxon>
        <taxon>Trombiculoidea</taxon>
        <taxon>Trombiculidae</taxon>
        <taxon>Leptotrombidium</taxon>
    </lineage>
</organism>
<dbReference type="Pfam" id="PF08338">
    <property type="entry name" value="DUF1731"/>
    <property type="match status" value="1"/>
</dbReference>
<dbReference type="NCBIfam" id="TIGR01777">
    <property type="entry name" value="yfcH"/>
    <property type="match status" value="1"/>
</dbReference>
<dbReference type="Pfam" id="PF01370">
    <property type="entry name" value="Epimerase"/>
    <property type="match status" value="1"/>
</dbReference>
<feature type="domain" description="NAD-dependent epimerase/dehydratase" evidence="1">
    <location>
        <begin position="8"/>
        <end position="213"/>
    </location>
</feature>
<evidence type="ECO:0000313" key="3">
    <source>
        <dbReference type="EMBL" id="RWS27796.1"/>
    </source>
</evidence>
<dbReference type="InterPro" id="IPR036291">
    <property type="entry name" value="NAD(P)-bd_dom_sf"/>
</dbReference>
<dbReference type="Gene3D" id="3.40.50.720">
    <property type="entry name" value="NAD(P)-binding Rossmann-like Domain"/>
    <property type="match status" value="1"/>
</dbReference>
<feature type="domain" description="DUF1731" evidence="2">
    <location>
        <begin position="250"/>
        <end position="296"/>
    </location>
</feature>
<evidence type="ECO:0000259" key="1">
    <source>
        <dbReference type="Pfam" id="PF01370"/>
    </source>
</evidence>
<dbReference type="InterPro" id="IPR001509">
    <property type="entry name" value="Epimerase_deHydtase"/>
</dbReference>
<dbReference type="VEuPathDB" id="VectorBase:LDEU004243"/>
<dbReference type="OrthoDB" id="276721at2759"/>
<dbReference type="PANTHER" id="PTHR11092">
    <property type="entry name" value="SUGAR NUCLEOTIDE EPIMERASE RELATED"/>
    <property type="match status" value="1"/>
</dbReference>
<gene>
    <name evidence="3" type="ORF">B4U80_04742</name>
</gene>
<reference evidence="3 4" key="1">
    <citation type="journal article" date="2018" name="Gigascience">
        <title>Genomes of trombidid mites reveal novel predicted allergens and laterally-transferred genes associated with secondary metabolism.</title>
        <authorList>
            <person name="Dong X."/>
            <person name="Chaisiri K."/>
            <person name="Xia D."/>
            <person name="Armstrong S.D."/>
            <person name="Fang Y."/>
            <person name="Donnelly M.J."/>
            <person name="Kadowaki T."/>
            <person name="McGarry J.W."/>
            <person name="Darby A.C."/>
            <person name="Makepeace B.L."/>
        </authorList>
    </citation>
    <scope>NUCLEOTIDE SEQUENCE [LARGE SCALE GENOMIC DNA]</scope>
    <source>
        <strain evidence="3">UoL-UT</strain>
    </source>
</reference>
<dbReference type="SUPFAM" id="SSF51735">
    <property type="entry name" value="NAD(P)-binding Rossmann-fold domains"/>
    <property type="match status" value="1"/>
</dbReference>
<evidence type="ECO:0000313" key="4">
    <source>
        <dbReference type="Proteomes" id="UP000288716"/>
    </source>
</evidence>
<keyword evidence="4" id="KW-1185">Reference proteome</keyword>
<name>A0A443SJV0_9ACAR</name>
<proteinExistence type="predicted"/>
<dbReference type="Proteomes" id="UP000288716">
    <property type="component" value="Unassembled WGS sequence"/>
</dbReference>
<protein>
    <submittedName>
        <fullName evidence="3">Epimerase family protein SDR39U1-like protein</fullName>
    </submittedName>
</protein>
<dbReference type="PANTHER" id="PTHR11092:SF0">
    <property type="entry name" value="EPIMERASE FAMILY PROTEIN SDR39U1"/>
    <property type="match status" value="1"/>
</dbReference>
<dbReference type="InterPro" id="IPR013549">
    <property type="entry name" value="DUF1731"/>
</dbReference>
<dbReference type="AlphaFoldDB" id="A0A443SJV0"/>
<dbReference type="STRING" id="299467.A0A443SJV0"/>
<dbReference type="InterPro" id="IPR010099">
    <property type="entry name" value="SDR39U1"/>
</dbReference>
<evidence type="ECO:0000259" key="2">
    <source>
        <dbReference type="Pfam" id="PF08338"/>
    </source>
</evidence>
<comment type="caution">
    <text evidence="3">The sequence shown here is derived from an EMBL/GenBank/DDBJ whole genome shotgun (WGS) entry which is preliminary data.</text>
</comment>